<evidence type="ECO:0000256" key="1">
    <source>
        <dbReference type="SAM" id="MobiDB-lite"/>
    </source>
</evidence>
<dbReference type="PANTHER" id="PTHR37234">
    <property type="entry name" value="OS03G0319200 PROTEIN"/>
    <property type="match status" value="1"/>
</dbReference>
<dbReference type="PANTHER" id="PTHR37234:SF1">
    <property type="entry name" value="OS03G0319200 PROTEIN"/>
    <property type="match status" value="1"/>
</dbReference>
<feature type="region of interest" description="Disordered" evidence="1">
    <location>
        <begin position="1"/>
        <end position="33"/>
    </location>
</feature>
<evidence type="ECO:0000313" key="3">
    <source>
        <dbReference type="RefSeq" id="XP_020108873.1"/>
    </source>
</evidence>
<name>A0A6P5GSL4_ANACO</name>
<organism evidence="2 3">
    <name type="scientific">Ananas comosus</name>
    <name type="common">Pineapple</name>
    <name type="synonym">Ananas ananas</name>
    <dbReference type="NCBI Taxonomy" id="4615"/>
    <lineage>
        <taxon>Eukaryota</taxon>
        <taxon>Viridiplantae</taxon>
        <taxon>Streptophyta</taxon>
        <taxon>Embryophyta</taxon>
        <taxon>Tracheophyta</taxon>
        <taxon>Spermatophyta</taxon>
        <taxon>Magnoliopsida</taxon>
        <taxon>Liliopsida</taxon>
        <taxon>Poales</taxon>
        <taxon>Bromeliaceae</taxon>
        <taxon>Bromelioideae</taxon>
        <taxon>Ananas</taxon>
    </lineage>
</organism>
<accession>A0A6P5GSL4</accession>
<gene>
    <name evidence="3" type="primary">LOC109724452</name>
</gene>
<proteinExistence type="predicted"/>
<protein>
    <submittedName>
        <fullName evidence="3">Uncharacterized protein LOC109724452</fullName>
    </submittedName>
</protein>
<sequence>MRNEMGNAKKTMLTSSSRREAGSGHGPSTSKRSIGCISGIFHFFSRHHSHPRKRLTPASKKENAVISPLKRNEAEHEDGKKRDAYLAVTAPSSAAEIRRRRSCDAPRSPTIPAEIRRSCSAAASPRGAAPALVARLMGLDAPPPTSPQPPRKLLGALERCDEDLKALRRIIEAVRSAEMRVKALGAAGSDGGDSRMERGIRWWEGKGELPSPNSVLDAISSPRFRSKRLDQYDEKSAGAATTTVGSRIVKPSRMGVAFSGNHNMEPRGIIHRPTTIEGLPSMYKGAKAFDDFGAERISAGTDVGGRRLQWRRRRRSLAMAQSVDEVWEEGVWEEKWELGRMVVGLEWDILECLVEDVVLELLLSHDQCVWNFSLMPLRRCRKRLCF</sequence>
<feature type="region of interest" description="Disordered" evidence="1">
    <location>
        <begin position="48"/>
        <end position="80"/>
    </location>
</feature>
<dbReference type="GeneID" id="109724452"/>
<dbReference type="OrthoDB" id="780613at2759"/>
<reference evidence="3" key="2">
    <citation type="submission" date="2025-08" db="UniProtKB">
        <authorList>
            <consortium name="RefSeq"/>
        </authorList>
    </citation>
    <scope>IDENTIFICATION</scope>
    <source>
        <tissue evidence="3">Leaf</tissue>
    </source>
</reference>
<feature type="compositionally biased region" description="Basic and acidic residues" evidence="1">
    <location>
        <begin position="70"/>
        <end position="80"/>
    </location>
</feature>
<keyword evidence="2" id="KW-1185">Reference proteome</keyword>
<dbReference type="RefSeq" id="XP_020108873.1">
    <property type="nucleotide sequence ID" value="XM_020253284.1"/>
</dbReference>
<dbReference type="AlphaFoldDB" id="A0A6P5GSL4"/>
<evidence type="ECO:0000313" key="2">
    <source>
        <dbReference type="Proteomes" id="UP000515123"/>
    </source>
</evidence>
<reference evidence="2" key="1">
    <citation type="journal article" date="2015" name="Nat. Genet.">
        <title>The pineapple genome and the evolution of CAM photosynthesis.</title>
        <authorList>
            <person name="Ming R."/>
            <person name="VanBuren R."/>
            <person name="Wai C.M."/>
            <person name="Tang H."/>
            <person name="Schatz M.C."/>
            <person name="Bowers J.E."/>
            <person name="Lyons E."/>
            <person name="Wang M.L."/>
            <person name="Chen J."/>
            <person name="Biggers E."/>
            <person name="Zhang J."/>
            <person name="Huang L."/>
            <person name="Zhang L."/>
            <person name="Miao W."/>
            <person name="Zhang J."/>
            <person name="Ye Z."/>
            <person name="Miao C."/>
            <person name="Lin Z."/>
            <person name="Wang H."/>
            <person name="Zhou H."/>
            <person name="Yim W.C."/>
            <person name="Priest H.D."/>
            <person name="Zheng C."/>
            <person name="Woodhouse M."/>
            <person name="Edger P.P."/>
            <person name="Guyot R."/>
            <person name="Guo H.B."/>
            <person name="Guo H."/>
            <person name="Zheng G."/>
            <person name="Singh R."/>
            <person name="Sharma A."/>
            <person name="Min X."/>
            <person name="Zheng Y."/>
            <person name="Lee H."/>
            <person name="Gurtowski J."/>
            <person name="Sedlazeck F.J."/>
            <person name="Harkess A."/>
            <person name="McKain M.R."/>
            <person name="Liao Z."/>
            <person name="Fang J."/>
            <person name="Liu J."/>
            <person name="Zhang X."/>
            <person name="Zhang Q."/>
            <person name="Hu W."/>
            <person name="Qin Y."/>
            <person name="Wang K."/>
            <person name="Chen L.Y."/>
            <person name="Shirley N."/>
            <person name="Lin Y.R."/>
            <person name="Liu L.Y."/>
            <person name="Hernandez A.G."/>
            <person name="Wright C.L."/>
            <person name="Bulone V."/>
            <person name="Tuskan G.A."/>
            <person name="Heath K."/>
            <person name="Zee F."/>
            <person name="Moore P.H."/>
            <person name="Sunkar R."/>
            <person name="Leebens-Mack J.H."/>
            <person name="Mockler T."/>
            <person name="Bennetzen J.L."/>
            <person name="Freeling M."/>
            <person name="Sankoff D."/>
            <person name="Paterson A.H."/>
            <person name="Zhu X."/>
            <person name="Yang X."/>
            <person name="Smith J.A."/>
            <person name="Cushman J.C."/>
            <person name="Paull R.E."/>
            <person name="Yu Q."/>
        </authorList>
    </citation>
    <scope>NUCLEOTIDE SEQUENCE [LARGE SCALE GENOMIC DNA]</scope>
    <source>
        <strain evidence="2">cv. F153</strain>
    </source>
</reference>
<dbReference type="Proteomes" id="UP000515123">
    <property type="component" value="Linkage group 18"/>
</dbReference>